<reference evidence="2 3" key="1">
    <citation type="journal article" date="2016" name="Genome Announc.">
        <title>Genome Sequence of Madurella mycetomatis mm55, Isolated from a Human Mycetoma Case in Sudan.</title>
        <authorList>
            <person name="Smit S."/>
            <person name="Derks M.F."/>
            <person name="Bervoets S."/>
            <person name="Fahal A."/>
            <person name="van Leeuwen W."/>
            <person name="van Belkum A."/>
            <person name="van de Sande W.W."/>
        </authorList>
    </citation>
    <scope>NUCLEOTIDE SEQUENCE [LARGE SCALE GENOMIC DNA]</scope>
    <source>
        <strain evidence="3">mm55</strain>
    </source>
</reference>
<feature type="compositionally biased region" description="Basic and acidic residues" evidence="1">
    <location>
        <begin position="187"/>
        <end position="196"/>
    </location>
</feature>
<dbReference type="Proteomes" id="UP000078237">
    <property type="component" value="Unassembled WGS sequence"/>
</dbReference>
<gene>
    <name evidence="2" type="ORF">MMYC01_204227</name>
</gene>
<evidence type="ECO:0000313" key="2">
    <source>
        <dbReference type="EMBL" id="KXX80197.1"/>
    </source>
</evidence>
<name>A0A175W954_9PEZI</name>
<feature type="region of interest" description="Disordered" evidence="1">
    <location>
        <begin position="211"/>
        <end position="241"/>
    </location>
</feature>
<organism evidence="2 3">
    <name type="scientific">Madurella mycetomatis</name>
    <dbReference type="NCBI Taxonomy" id="100816"/>
    <lineage>
        <taxon>Eukaryota</taxon>
        <taxon>Fungi</taxon>
        <taxon>Dikarya</taxon>
        <taxon>Ascomycota</taxon>
        <taxon>Pezizomycotina</taxon>
        <taxon>Sordariomycetes</taxon>
        <taxon>Sordariomycetidae</taxon>
        <taxon>Sordariales</taxon>
        <taxon>Sordariales incertae sedis</taxon>
        <taxon>Madurella</taxon>
    </lineage>
</organism>
<feature type="region of interest" description="Disordered" evidence="1">
    <location>
        <begin position="1"/>
        <end position="48"/>
    </location>
</feature>
<proteinExistence type="predicted"/>
<sequence length="409" mass="44765">MPNILPPRVFAAPRGSVDSDSDWDTFNPGGRTQSSELLAPKRLHGGRDQGAVWQNPSSGVVQTPQHKNSVGPLVDYLVTEDPSRSFPPYYSISRHNRDRNVRSSSKTVSGNCGSYAQSYKLDRATAYAIKTARYPLLYEKLKTPGAAKKALRTWKKDGKAVVVEGTNDGLLIQGAKNATGDSSGSKNDNDAGRDDTGTENITLQDFAQNNIHHNEAPDGSGKAGGSRNIKSLAPASTAPSTAMAVRGTIPTAQLPAQHMTFSEPILEKTRRGNRLHITCNLGQSYPNFHIECRYIYVDESETINLSHTDTRLSFAAISTRENMWVVAMEKKGYNEAFITGFVGGAEYDRLDRQGNEPVKGYHKSIPLTGAVAKKIQIPDGFDLGGIWCKAVGFYQMNLFVPAHDYRVKE</sequence>
<evidence type="ECO:0000256" key="1">
    <source>
        <dbReference type="SAM" id="MobiDB-lite"/>
    </source>
</evidence>
<dbReference type="EMBL" id="LCTW02000066">
    <property type="protein sequence ID" value="KXX80197.1"/>
    <property type="molecule type" value="Genomic_DNA"/>
</dbReference>
<protein>
    <submittedName>
        <fullName evidence="2">Uncharacterized protein</fullName>
    </submittedName>
</protein>
<dbReference type="OrthoDB" id="4584025at2759"/>
<accession>A0A175W954</accession>
<feature type="region of interest" description="Disordered" evidence="1">
    <location>
        <begin position="173"/>
        <end position="198"/>
    </location>
</feature>
<evidence type="ECO:0000313" key="3">
    <source>
        <dbReference type="Proteomes" id="UP000078237"/>
    </source>
</evidence>
<keyword evidence="3" id="KW-1185">Reference proteome</keyword>
<dbReference type="VEuPathDB" id="FungiDB:MMYC01_204227"/>
<comment type="caution">
    <text evidence="2">The sequence shown here is derived from an EMBL/GenBank/DDBJ whole genome shotgun (WGS) entry which is preliminary data.</text>
</comment>
<dbReference type="AlphaFoldDB" id="A0A175W954"/>